<dbReference type="Gene3D" id="3.30.70.100">
    <property type="match status" value="1"/>
</dbReference>
<protein>
    <submittedName>
        <fullName evidence="4">Uncharacterized protein</fullName>
    </submittedName>
</protein>
<dbReference type="EMBL" id="PFEB01000046">
    <property type="protein sequence ID" value="PJE60512.1"/>
    <property type="molecule type" value="Genomic_DNA"/>
</dbReference>
<dbReference type="Pfam" id="PF13386">
    <property type="entry name" value="DsbD_2"/>
    <property type="match status" value="1"/>
</dbReference>
<feature type="domain" description="Urease accessory protein UreH-like transmembrane" evidence="2">
    <location>
        <begin position="125"/>
        <end position="334"/>
    </location>
</feature>
<dbReference type="InterPro" id="IPR036163">
    <property type="entry name" value="HMA_dom_sf"/>
</dbReference>
<evidence type="ECO:0000256" key="1">
    <source>
        <dbReference type="SAM" id="Phobius"/>
    </source>
</evidence>
<evidence type="ECO:0000259" key="2">
    <source>
        <dbReference type="Pfam" id="PF13386"/>
    </source>
</evidence>
<reference evidence="5" key="1">
    <citation type="submission" date="2017-09" db="EMBL/GenBank/DDBJ databases">
        <title>Depth-based differentiation of microbial function through sediment-hosted aquifers and enrichment of novel symbionts in the deep terrestrial subsurface.</title>
        <authorList>
            <person name="Probst A.J."/>
            <person name="Ladd B."/>
            <person name="Jarett J.K."/>
            <person name="Geller-Mcgrath D.E."/>
            <person name="Sieber C.M.K."/>
            <person name="Emerson J.B."/>
            <person name="Anantharaman K."/>
            <person name="Thomas B.C."/>
            <person name="Malmstrom R."/>
            <person name="Stieglmeier M."/>
            <person name="Klingl A."/>
            <person name="Woyke T."/>
            <person name="Ryan C.M."/>
            <person name="Banfield J.F."/>
        </authorList>
    </citation>
    <scope>NUCLEOTIDE SEQUENCE [LARGE SCALE GENOMIC DNA]</scope>
</reference>
<dbReference type="Proteomes" id="UP000231434">
    <property type="component" value="Unassembled WGS sequence"/>
</dbReference>
<dbReference type="PANTHER" id="PTHR42208">
    <property type="entry name" value="HEAVY METAL TRANSPORTER-RELATED"/>
    <property type="match status" value="1"/>
</dbReference>
<accession>A0A2M8KKR9</accession>
<keyword evidence="1" id="KW-1133">Transmembrane helix</keyword>
<feature type="transmembrane region" description="Helical" evidence="1">
    <location>
        <begin position="85"/>
        <end position="106"/>
    </location>
</feature>
<gene>
    <name evidence="4" type="ORF">COU86_04315</name>
</gene>
<dbReference type="InterPro" id="IPR008972">
    <property type="entry name" value="Cupredoxin"/>
</dbReference>
<feature type="transmembrane region" description="Helical" evidence="1">
    <location>
        <begin position="126"/>
        <end position="149"/>
    </location>
</feature>
<sequence length="453" mass="50469">MAKLKRTTIYIKGMHCPSCDILIADKFKEEKNIIEVKPDFKNQRVEIFYHGKLNKNILNQKIKSFGYQILDKKERKIDDLGKESLFKRIFDFIAISVILLIIYFFIKELDLISDFNLTGNVNYLTVFFIGLIASVSTCMATSGALYLSLIDKSQISRPKGDRPLGENSNLSKAIFFSAGRILSYGFFGFLAGLVGQVLTTNLKLGPVLTLLVAIFMILLGLDMARLLTIGKVIPTGFLKKIFESLEERIKKYPRKLPFLLGAITYFLPCGFTQTVQVYALGLASPVMGAMIMIAFVIGTIPSLILVGTINKLVKSGAYLYFMKTMGVLVLLIGLIYFSNFLSINGININPFSSNSSNSNANVRLVNGKQEVEMEVISSGYQPNYFVVKKGVPVKWLIKGVNVFGCQGYFVVPKLGISQTLQEGENIFEFTPDKTGNINFSCGMGMYRGIIEVK</sequence>
<dbReference type="AlphaFoldDB" id="A0A2M8KKR9"/>
<evidence type="ECO:0000259" key="3">
    <source>
        <dbReference type="Pfam" id="PF13473"/>
    </source>
</evidence>
<feature type="domain" description="EfeO-type cupredoxin-like" evidence="3">
    <location>
        <begin position="365"/>
        <end position="450"/>
    </location>
</feature>
<proteinExistence type="predicted"/>
<keyword evidence="1" id="KW-0812">Transmembrane</keyword>
<dbReference type="SUPFAM" id="SSF55008">
    <property type="entry name" value="HMA, heavy metal-associated domain"/>
    <property type="match status" value="1"/>
</dbReference>
<dbReference type="GO" id="GO:0046872">
    <property type="term" value="F:metal ion binding"/>
    <property type="evidence" value="ECO:0007669"/>
    <property type="project" value="InterPro"/>
</dbReference>
<organism evidence="4 5">
    <name type="scientific">Candidatus Roizmanbacteria bacterium CG10_big_fil_rev_8_21_14_0_10_36_26</name>
    <dbReference type="NCBI Taxonomy" id="1974851"/>
    <lineage>
        <taxon>Bacteria</taxon>
        <taxon>Candidatus Roizmaniibacteriota</taxon>
    </lineage>
</organism>
<dbReference type="Gene3D" id="2.60.40.420">
    <property type="entry name" value="Cupredoxins - blue copper proteins"/>
    <property type="match status" value="1"/>
</dbReference>
<dbReference type="InterPro" id="IPR006121">
    <property type="entry name" value="HMA_dom"/>
</dbReference>
<name>A0A2M8KKR9_9BACT</name>
<dbReference type="InterPro" id="IPR028096">
    <property type="entry name" value="EfeO_Cupredoxin"/>
</dbReference>
<comment type="caution">
    <text evidence="4">The sequence shown here is derived from an EMBL/GenBank/DDBJ whole genome shotgun (WGS) entry which is preliminary data.</text>
</comment>
<feature type="transmembrane region" description="Helical" evidence="1">
    <location>
        <begin position="181"/>
        <end position="198"/>
    </location>
</feature>
<dbReference type="InterPro" id="IPR039447">
    <property type="entry name" value="UreH-like_TM_dom"/>
</dbReference>
<evidence type="ECO:0000313" key="4">
    <source>
        <dbReference type="EMBL" id="PJE60512.1"/>
    </source>
</evidence>
<feature type="transmembrane region" description="Helical" evidence="1">
    <location>
        <begin position="286"/>
        <end position="306"/>
    </location>
</feature>
<feature type="transmembrane region" description="Helical" evidence="1">
    <location>
        <begin position="204"/>
        <end position="221"/>
    </location>
</feature>
<keyword evidence="1" id="KW-0472">Membrane</keyword>
<feature type="transmembrane region" description="Helical" evidence="1">
    <location>
        <begin position="258"/>
        <end position="280"/>
    </location>
</feature>
<evidence type="ECO:0000313" key="5">
    <source>
        <dbReference type="Proteomes" id="UP000231434"/>
    </source>
</evidence>
<dbReference type="CDD" id="cd00371">
    <property type="entry name" value="HMA"/>
    <property type="match status" value="1"/>
</dbReference>
<dbReference type="PANTHER" id="PTHR42208:SF1">
    <property type="entry name" value="HEAVY METAL TRANSPORTER"/>
    <property type="match status" value="1"/>
</dbReference>
<dbReference type="SUPFAM" id="SSF49503">
    <property type="entry name" value="Cupredoxins"/>
    <property type="match status" value="1"/>
</dbReference>
<dbReference type="Pfam" id="PF13473">
    <property type="entry name" value="Cupredoxin_1"/>
    <property type="match status" value="1"/>
</dbReference>
<feature type="transmembrane region" description="Helical" evidence="1">
    <location>
        <begin position="318"/>
        <end position="337"/>
    </location>
</feature>